<dbReference type="PANTHER" id="PTHR45982:SF1">
    <property type="entry name" value="REGULATOR OF CHROMOSOME CONDENSATION"/>
    <property type="match status" value="1"/>
</dbReference>
<protein>
    <submittedName>
        <fullName evidence="3">Ankyrin repeats (3 copies)</fullName>
    </submittedName>
</protein>
<dbReference type="SUPFAM" id="SSF50985">
    <property type="entry name" value="RCC1/BLIP-II"/>
    <property type="match status" value="1"/>
</dbReference>
<dbReference type="InterPro" id="IPR009091">
    <property type="entry name" value="RCC1/BLIP-II"/>
</dbReference>
<sequence length="621" mass="66994">MATIKTSIFFLFFLCLVDAHSAEPQISAGRYHNLGLASDGTVYWWGNDQGTRNFIRIPIEPKSPMRVDGLPRIQSVAAGWQHSVAIAEDGSVYEWGFSPYNEYQVLMRQPLLGVCELERLLSGGHGKNPCAEEEIARATKIYVAKPIRIAGIPPAAIVAALDDTTIIVSRDGNVYCWSGVSAPQQIIGLEKIKAIGLGQFHGVALRDDGAVLTWGHENNGKLGHSSAPDESICFNPKPQVAFTQAAGIGAGVESTYAYRADGTVWGWGDPWSEQLGFKTTARKKTDPTTSAPRHIATVNEIVQLATGGSTVIARTAEGKLISWGVHYESVRDLPMGLRKNVMSLVTPQMSQIKALSTYDHTLTLTQDGFVCAWGGNTYGETRPDNKRRSIQGAVPVLLADGQTPLNLFNDKNALPTQLCGDEHWRGRIALWEADELEIKRSENREQALAAKVGFVTPNWFGRSAVISAVALHNRKALESLLATGECDLNIQDANGLTALHNALLKESDSGLATLLLDRGANPKLISVTGLSTLMLAAENQGPILFKRLISLGVPVDAKNADGSTALMYAVAGKNVENVRLLIAQGADVNSQNMSGDTALSIAQYEDQIEIVHLLQKAGAVE</sequence>
<accession>A0A2S9H2Y2</accession>
<dbReference type="GO" id="GO:0005085">
    <property type="term" value="F:guanyl-nucleotide exchange factor activity"/>
    <property type="evidence" value="ECO:0007669"/>
    <property type="project" value="TreeGrafter"/>
</dbReference>
<keyword evidence="1" id="KW-0040">ANK repeat</keyword>
<comment type="caution">
    <text evidence="3">The sequence shown here is derived from an EMBL/GenBank/DDBJ whole genome shotgun (WGS) entry which is preliminary data.</text>
</comment>
<keyword evidence="4" id="KW-1185">Reference proteome</keyword>
<dbReference type="OrthoDB" id="8577868at2"/>
<dbReference type="PANTHER" id="PTHR45982">
    <property type="entry name" value="REGULATOR OF CHROMOSOME CONDENSATION"/>
    <property type="match status" value="1"/>
</dbReference>
<evidence type="ECO:0000256" key="2">
    <source>
        <dbReference type="SAM" id="SignalP"/>
    </source>
</evidence>
<dbReference type="InterPro" id="IPR002110">
    <property type="entry name" value="Ankyrin_rpt"/>
</dbReference>
<dbReference type="EMBL" id="PUGF01000003">
    <property type="protein sequence ID" value="PRC94317.1"/>
    <property type="molecule type" value="Genomic_DNA"/>
</dbReference>
<feature type="chain" id="PRO_5015710501" evidence="2">
    <location>
        <begin position="22"/>
        <end position="621"/>
    </location>
</feature>
<feature type="repeat" description="ANK" evidence="1">
    <location>
        <begin position="561"/>
        <end position="593"/>
    </location>
</feature>
<dbReference type="PROSITE" id="PS50297">
    <property type="entry name" value="ANK_REP_REGION"/>
    <property type="match status" value="2"/>
</dbReference>
<dbReference type="Gene3D" id="1.25.40.20">
    <property type="entry name" value="Ankyrin repeat-containing domain"/>
    <property type="match status" value="1"/>
</dbReference>
<name>A0A2S9H2Y2_9BURK</name>
<dbReference type="Proteomes" id="UP000237839">
    <property type="component" value="Unassembled WGS sequence"/>
</dbReference>
<dbReference type="RefSeq" id="WP_105530645.1">
    <property type="nucleotide sequence ID" value="NZ_PUGF01000003.1"/>
</dbReference>
<dbReference type="PROSITE" id="PS50012">
    <property type="entry name" value="RCC1_3"/>
    <property type="match status" value="3"/>
</dbReference>
<dbReference type="AlphaFoldDB" id="A0A2S9H2Y2"/>
<dbReference type="SMART" id="SM00248">
    <property type="entry name" value="ANK"/>
    <property type="match status" value="5"/>
</dbReference>
<dbReference type="SUPFAM" id="SSF48403">
    <property type="entry name" value="Ankyrin repeat"/>
    <property type="match status" value="1"/>
</dbReference>
<dbReference type="InterPro" id="IPR036770">
    <property type="entry name" value="Ankyrin_rpt-contain_sf"/>
</dbReference>
<dbReference type="InterPro" id="IPR000408">
    <property type="entry name" value="Reg_chr_condens"/>
</dbReference>
<dbReference type="InterPro" id="IPR051553">
    <property type="entry name" value="Ran_GTPase-activating"/>
</dbReference>
<evidence type="ECO:0000313" key="3">
    <source>
        <dbReference type="EMBL" id="PRC94317.1"/>
    </source>
</evidence>
<reference evidence="3 4" key="1">
    <citation type="submission" date="2018-02" db="EMBL/GenBank/DDBJ databases">
        <title>Solimicrobium silvestre gen. nov., sp. nov., isolated from alpine forest soil.</title>
        <authorList>
            <person name="Margesin R."/>
            <person name="Albuquerque L."/>
            <person name="Zhang D.-C."/>
            <person name="Froufe H.J.C."/>
            <person name="Severino R."/>
            <person name="Roxo I."/>
            <person name="Egas C."/>
            <person name="Da Costa M.S."/>
        </authorList>
    </citation>
    <scope>NUCLEOTIDE SEQUENCE [LARGE SCALE GENOMIC DNA]</scope>
    <source>
        <strain evidence="3 4">S20-91</strain>
    </source>
</reference>
<feature type="repeat" description="ANK" evidence="1">
    <location>
        <begin position="494"/>
        <end position="527"/>
    </location>
</feature>
<dbReference type="PROSITE" id="PS00626">
    <property type="entry name" value="RCC1_2"/>
    <property type="match status" value="1"/>
</dbReference>
<dbReference type="PRINTS" id="PR00633">
    <property type="entry name" value="RCCNDNSATION"/>
</dbReference>
<keyword evidence="2" id="KW-0732">Signal</keyword>
<proteinExistence type="predicted"/>
<organism evidence="3 4">
    <name type="scientific">Solimicrobium silvestre</name>
    <dbReference type="NCBI Taxonomy" id="2099400"/>
    <lineage>
        <taxon>Bacteria</taxon>
        <taxon>Pseudomonadati</taxon>
        <taxon>Pseudomonadota</taxon>
        <taxon>Betaproteobacteria</taxon>
        <taxon>Burkholderiales</taxon>
        <taxon>Oxalobacteraceae</taxon>
        <taxon>Solimicrobium</taxon>
    </lineage>
</organism>
<evidence type="ECO:0000256" key="1">
    <source>
        <dbReference type="PROSITE-ProRule" id="PRU00023"/>
    </source>
</evidence>
<dbReference type="Pfam" id="PF12796">
    <property type="entry name" value="Ank_2"/>
    <property type="match status" value="1"/>
</dbReference>
<dbReference type="Gene3D" id="2.130.10.30">
    <property type="entry name" value="Regulator of chromosome condensation 1/beta-lactamase-inhibitor protein II"/>
    <property type="match status" value="2"/>
</dbReference>
<dbReference type="PROSITE" id="PS50088">
    <property type="entry name" value="ANK_REPEAT"/>
    <property type="match status" value="2"/>
</dbReference>
<feature type="signal peptide" evidence="2">
    <location>
        <begin position="1"/>
        <end position="21"/>
    </location>
</feature>
<dbReference type="GO" id="GO:0005737">
    <property type="term" value="C:cytoplasm"/>
    <property type="evidence" value="ECO:0007669"/>
    <property type="project" value="TreeGrafter"/>
</dbReference>
<dbReference type="Pfam" id="PF13540">
    <property type="entry name" value="RCC1_2"/>
    <property type="match status" value="3"/>
</dbReference>
<evidence type="ECO:0000313" key="4">
    <source>
        <dbReference type="Proteomes" id="UP000237839"/>
    </source>
</evidence>
<gene>
    <name evidence="3" type="ORF">S2091_0938</name>
</gene>